<accession>A0A2L0V047</accession>
<dbReference type="RefSeq" id="YP_009612080.1">
    <property type="nucleotide sequence ID" value="NC_042013.1"/>
</dbReference>
<evidence type="ECO:0000313" key="2">
    <source>
        <dbReference type="Proteomes" id="UP000223025"/>
    </source>
</evidence>
<name>A0A2L0V047_9CAUD</name>
<proteinExistence type="predicted"/>
<evidence type="ECO:0000313" key="1">
    <source>
        <dbReference type="EMBL" id="AUZ95174.1"/>
    </source>
</evidence>
<reference evidence="1 2" key="1">
    <citation type="submission" date="2017-06" db="EMBL/GenBank/DDBJ databases">
        <authorList>
            <person name="Kim H.J."/>
            <person name="Triplett B.A."/>
        </authorList>
    </citation>
    <scope>NUCLEOTIDE SEQUENCE [LARGE SCALE GENOMIC DNA]</scope>
</reference>
<sequence>MMTIDEMVKNIVIDVSGKGVVMSSPNVFMADYESLTDVIPFVLDPRFNEVKFDINHIRVWYNHIWYYKQRNEDFYEFLERVSG</sequence>
<dbReference type="KEGG" id="vg:40088418"/>
<keyword evidence="2" id="KW-1185">Reference proteome</keyword>
<organism evidence="1 2">
    <name type="scientific">Agrobacterium phage Atu_ph07</name>
    <dbReference type="NCBI Taxonomy" id="2024264"/>
    <lineage>
        <taxon>Viruses</taxon>
        <taxon>Duplodnaviria</taxon>
        <taxon>Heunggongvirae</taxon>
        <taxon>Uroviricota</taxon>
        <taxon>Caudoviricetes</taxon>
        <taxon>Polybotosvirus</taxon>
        <taxon>Polybotosvirus Atuph07</taxon>
    </lineage>
</organism>
<dbReference type="EMBL" id="MF403008">
    <property type="protein sequence ID" value="AUZ95174.1"/>
    <property type="molecule type" value="Genomic_DNA"/>
</dbReference>
<protein>
    <submittedName>
        <fullName evidence="1">Uncharacterized protein</fullName>
    </submittedName>
</protein>
<dbReference type="Proteomes" id="UP000223025">
    <property type="component" value="Segment"/>
</dbReference>
<dbReference type="GeneID" id="40088418"/>